<evidence type="ECO:0000313" key="2">
    <source>
        <dbReference type="EMBL" id="GCC43843.1"/>
    </source>
</evidence>
<evidence type="ECO:0000256" key="1">
    <source>
        <dbReference type="SAM" id="MobiDB-lite"/>
    </source>
</evidence>
<proteinExistence type="predicted"/>
<gene>
    <name evidence="2" type="ORF">chiPu_0027809</name>
</gene>
<comment type="caution">
    <text evidence="2">The sequence shown here is derived from an EMBL/GenBank/DDBJ whole genome shotgun (WGS) entry which is preliminary data.</text>
</comment>
<dbReference type="EMBL" id="BEZZ01114510">
    <property type="protein sequence ID" value="GCC43843.1"/>
    <property type="molecule type" value="Genomic_DNA"/>
</dbReference>
<name>A0A401TMJ9_CHIPU</name>
<dbReference type="AlphaFoldDB" id="A0A401TMJ9"/>
<feature type="non-terminal residue" evidence="2">
    <location>
        <position position="79"/>
    </location>
</feature>
<evidence type="ECO:0000313" key="3">
    <source>
        <dbReference type="Proteomes" id="UP000287033"/>
    </source>
</evidence>
<reference evidence="2 3" key="1">
    <citation type="journal article" date="2018" name="Nat. Ecol. Evol.">
        <title>Shark genomes provide insights into elasmobranch evolution and the origin of vertebrates.</title>
        <authorList>
            <person name="Hara Y"/>
            <person name="Yamaguchi K"/>
            <person name="Onimaru K"/>
            <person name="Kadota M"/>
            <person name="Koyanagi M"/>
            <person name="Keeley SD"/>
            <person name="Tatsumi K"/>
            <person name="Tanaka K"/>
            <person name="Motone F"/>
            <person name="Kageyama Y"/>
            <person name="Nozu R"/>
            <person name="Adachi N"/>
            <person name="Nishimura O"/>
            <person name="Nakagawa R"/>
            <person name="Tanegashima C"/>
            <person name="Kiyatake I"/>
            <person name="Matsumoto R"/>
            <person name="Murakumo K"/>
            <person name="Nishida K"/>
            <person name="Terakita A"/>
            <person name="Kuratani S"/>
            <person name="Sato K"/>
            <person name="Hyodo S Kuraku.S."/>
        </authorList>
    </citation>
    <scope>NUCLEOTIDE SEQUENCE [LARGE SCALE GENOMIC DNA]</scope>
</reference>
<accession>A0A401TMJ9</accession>
<keyword evidence="3" id="KW-1185">Reference proteome</keyword>
<feature type="region of interest" description="Disordered" evidence="1">
    <location>
        <begin position="1"/>
        <end position="57"/>
    </location>
</feature>
<organism evidence="2 3">
    <name type="scientific">Chiloscyllium punctatum</name>
    <name type="common">Brownbanded bambooshark</name>
    <name type="synonym">Hemiscyllium punctatum</name>
    <dbReference type="NCBI Taxonomy" id="137246"/>
    <lineage>
        <taxon>Eukaryota</taxon>
        <taxon>Metazoa</taxon>
        <taxon>Chordata</taxon>
        <taxon>Craniata</taxon>
        <taxon>Vertebrata</taxon>
        <taxon>Chondrichthyes</taxon>
        <taxon>Elasmobranchii</taxon>
        <taxon>Galeomorphii</taxon>
        <taxon>Galeoidea</taxon>
        <taxon>Orectolobiformes</taxon>
        <taxon>Hemiscylliidae</taxon>
        <taxon>Chiloscyllium</taxon>
    </lineage>
</organism>
<sequence>MILPGSDRVSALPAKAGVTPVSSRSGGPRPRRRVRGPCLPDDPLERDRRRHIQPAGRFELPQRALDVDALDRDHLQFSE</sequence>
<protein>
    <submittedName>
        <fullName evidence="2">Uncharacterized protein</fullName>
    </submittedName>
</protein>
<dbReference type="Proteomes" id="UP000287033">
    <property type="component" value="Unassembled WGS sequence"/>
</dbReference>